<dbReference type="EMBL" id="BJCC01000024">
    <property type="protein sequence ID" value="GCF94884.1"/>
    <property type="molecule type" value="Genomic_DNA"/>
</dbReference>
<reference evidence="5" key="1">
    <citation type="submission" date="2019-02" db="EMBL/GenBank/DDBJ databases">
        <title>Draft genome sequence of Enterococcus sp. Gos25-1.</title>
        <authorList>
            <person name="Tanaka N."/>
            <person name="Shiwa Y."/>
            <person name="Fujita N."/>
        </authorList>
    </citation>
    <scope>NUCLEOTIDE SEQUENCE [LARGE SCALE GENOMIC DNA]</scope>
    <source>
        <strain evidence="5">Gos25-1</strain>
    </source>
</reference>
<evidence type="ECO:0000259" key="3">
    <source>
        <dbReference type="Pfam" id="PF15983"/>
    </source>
</evidence>
<feature type="compositionally biased region" description="Low complexity" evidence="1">
    <location>
        <begin position="48"/>
        <end position="66"/>
    </location>
</feature>
<feature type="signal peptide" evidence="2">
    <location>
        <begin position="1"/>
        <end position="23"/>
    </location>
</feature>
<evidence type="ECO:0000313" key="4">
    <source>
        <dbReference type="EMBL" id="GCF94884.1"/>
    </source>
</evidence>
<keyword evidence="2" id="KW-0732">Signal</keyword>
<dbReference type="InterPro" id="IPR031927">
    <property type="entry name" value="DUF4767"/>
</dbReference>
<feature type="domain" description="DUF4767" evidence="3">
    <location>
        <begin position="69"/>
        <end position="206"/>
    </location>
</feature>
<gene>
    <name evidence="4" type="ORF">NRIC_27750</name>
</gene>
<sequence>MKRWMIGAGLLFIFLGTAGCSNNKTTDSQTRTLETKNQTTEKKESSEKSSSTIQSSQTTAESSSDQPTAVWDTNKATALQQFMENWGESMGQSYQAYQPGNSVDFYGLKLPDGILGPNKNQPMAVNDTIVSAEWSQNGTSSADYSIVASYSDAESAPYAGKHVYFFAIYQQQPVVLMSMQNQEMPDGAFHFKATDNQDLAAGFQQLFEGQIPELSAKPQTKWTSMEEAIQFYEATYRNTANEISQHILWENYDRKCWNLVEHNGNRIVLHWSNISGAGGSYNEFVKNDTTTDLIFYDGNTSYPDRPSRKYTVQNSDHKVIAEEELWNK</sequence>
<feature type="chain" id="PRO_5021025820" description="DUF4767 domain-containing protein" evidence="2">
    <location>
        <begin position="24"/>
        <end position="328"/>
    </location>
</feature>
<dbReference type="Proteomes" id="UP000290567">
    <property type="component" value="Unassembled WGS sequence"/>
</dbReference>
<dbReference type="PROSITE" id="PS51257">
    <property type="entry name" value="PROKAR_LIPOPROTEIN"/>
    <property type="match status" value="1"/>
</dbReference>
<dbReference type="OrthoDB" id="2149782at2"/>
<dbReference type="RefSeq" id="WP_146623286.1">
    <property type="nucleotide sequence ID" value="NZ_BJCC01000024.1"/>
</dbReference>
<proteinExistence type="predicted"/>
<feature type="region of interest" description="Disordered" evidence="1">
    <location>
        <begin position="23"/>
        <end position="69"/>
    </location>
</feature>
<protein>
    <recommendedName>
        <fullName evidence="3">DUF4767 domain-containing protein</fullName>
    </recommendedName>
</protein>
<keyword evidence="5" id="KW-1185">Reference proteome</keyword>
<dbReference type="Pfam" id="PF15983">
    <property type="entry name" value="DUF4767"/>
    <property type="match status" value="1"/>
</dbReference>
<accession>A0A4P5PE56</accession>
<organism evidence="4 5">
    <name type="scientific">Enterococcus florum</name>
    <dbReference type="NCBI Taxonomy" id="2480627"/>
    <lineage>
        <taxon>Bacteria</taxon>
        <taxon>Bacillati</taxon>
        <taxon>Bacillota</taxon>
        <taxon>Bacilli</taxon>
        <taxon>Lactobacillales</taxon>
        <taxon>Enterococcaceae</taxon>
        <taxon>Enterococcus</taxon>
    </lineage>
</organism>
<name>A0A4P5PE56_9ENTE</name>
<evidence type="ECO:0000256" key="2">
    <source>
        <dbReference type="SAM" id="SignalP"/>
    </source>
</evidence>
<evidence type="ECO:0000313" key="5">
    <source>
        <dbReference type="Proteomes" id="UP000290567"/>
    </source>
</evidence>
<comment type="caution">
    <text evidence="4">The sequence shown here is derived from an EMBL/GenBank/DDBJ whole genome shotgun (WGS) entry which is preliminary data.</text>
</comment>
<evidence type="ECO:0000256" key="1">
    <source>
        <dbReference type="SAM" id="MobiDB-lite"/>
    </source>
</evidence>
<dbReference type="AlphaFoldDB" id="A0A4P5PE56"/>